<organism evidence="1">
    <name type="scientific">Siphoviridae sp. ctDmR33</name>
    <dbReference type="NCBI Taxonomy" id="2825389"/>
    <lineage>
        <taxon>Viruses</taxon>
        <taxon>Duplodnaviria</taxon>
        <taxon>Heunggongvirae</taxon>
        <taxon>Uroviricota</taxon>
        <taxon>Caudoviricetes</taxon>
    </lineage>
</organism>
<evidence type="ECO:0000313" key="1">
    <source>
        <dbReference type="EMBL" id="DAF99018.1"/>
    </source>
</evidence>
<accession>A0A8S5UX92</accession>
<reference evidence="1" key="1">
    <citation type="journal article" date="2021" name="Proc. Natl. Acad. Sci. U.S.A.">
        <title>A Catalog of Tens of Thousands of Viruses from Human Metagenomes Reveals Hidden Associations with Chronic Diseases.</title>
        <authorList>
            <person name="Tisza M.J."/>
            <person name="Buck C.B."/>
        </authorList>
    </citation>
    <scope>NUCLEOTIDE SEQUENCE</scope>
    <source>
        <strain evidence="1">CtDmR33</strain>
    </source>
</reference>
<proteinExistence type="predicted"/>
<protein>
    <submittedName>
        <fullName evidence="1">Uncharacterized protein</fullName>
    </submittedName>
</protein>
<dbReference type="EMBL" id="BK016159">
    <property type="protein sequence ID" value="DAF99018.1"/>
    <property type="molecule type" value="Genomic_DNA"/>
</dbReference>
<name>A0A8S5UX92_9CAUD</name>
<sequence length="32" mass="3629">MYSRAYSYAATITVRQMVCSSPHKGAKHIYHA</sequence>